<dbReference type="PRINTS" id="PR00081">
    <property type="entry name" value="GDHRDH"/>
</dbReference>
<protein>
    <submittedName>
        <fullName evidence="4">3-ketoacyl-ACP reductase</fullName>
    </submittedName>
</protein>
<gene>
    <name evidence="4" type="ORF">Psi02_66000</name>
</gene>
<dbReference type="PANTHER" id="PTHR48107">
    <property type="entry name" value="NADPH-DEPENDENT ALDEHYDE REDUCTASE-LIKE PROTEIN, CHLOROPLASTIC-RELATED"/>
    <property type="match status" value="1"/>
</dbReference>
<dbReference type="Gene3D" id="3.40.50.720">
    <property type="entry name" value="NAD(P)-binding Rossmann-like Domain"/>
    <property type="match status" value="1"/>
</dbReference>
<proteinExistence type="inferred from homology"/>
<evidence type="ECO:0000313" key="4">
    <source>
        <dbReference type="EMBL" id="GII50176.1"/>
    </source>
</evidence>
<dbReference type="RefSeq" id="WP_203979673.1">
    <property type="nucleotide sequence ID" value="NZ_BAAAKY010000014.1"/>
</dbReference>
<evidence type="ECO:0000259" key="3">
    <source>
        <dbReference type="SMART" id="SM00822"/>
    </source>
</evidence>
<comment type="caution">
    <text evidence="4">The sequence shown here is derived from an EMBL/GenBank/DDBJ whole genome shotgun (WGS) entry which is preliminary data.</text>
</comment>
<keyword evidence="5" id="KW-1185">Reference proteome</keyword>
<dbReference type="AlphaFoldDB" id="A0A8J3UVB4"/>
<dbReference type="Proteomes" id="UP000644610">
    <property type="component" value="Unassembled WGS sequence"/>
</dbReference>
<dbReference type="EMBL" id="BOOQ01000049">
    <property type="protein sequence ID" value="GII50176.1"/>
    <property type="molecule type" value="Genomic_DNA"/>
</dbReference>
<dbReference type="InterPro" id="IPR002347">
    <property type="entry name" value="SDR_fam"/>
</dbReference>
<accession>A0A8J3UVB4</accession>
<dbReference type="FunFam" id="3.40.50.720:FF:000084">
    <property type="entry name" value="Short-chain dehydrogenase reductase"/>
    <property type="match status" value="1"/>
</dbReference>
<dbReference type="SMART" id="SM00822">
    <property type="entry name" value="PKS_KR"/>
    <property type="match status" value="1"/>
</dbReference>
<sequence length="252" mass="26316">MSITTDNESGQARVAVITGGSRGIGNQVARKLAAEGLAVVVVYGGNKAAADDTVKEIREAGGQAITAQADVADENDMAAVFDLAEQTFGGIDVVVNAAGRMVLSTLAELDLKVLDEMHRTNIRGTFVVSQQAVRRLRPGGALINFSSSVVGLAFPRYSGYAASKGAVEAMTLILAREMRGRDITVNVVAPGPTATDLLYDNNTEENLTRLAAAPPLERLGTAEDITAVVAFLASHEGHWVNGQVIRANGGAI</sequence>
<dbReference type="SUPFAM" id="SSF51735">
    <property type="entry name" value="NAD(P)-binding Rossmann-fold domains"/>
    <property type="match status" value="1"/>
</dbReference>
<comment type="similarity">
    <text evidence="1">Belongs to the short-chain dehydrogenases/reductases (SDR) family.</text>
</comment>
<name>A0A8J3UVB4_9ACTN</name>
<reference evidence="4" key="1">
    <citation type="submission" date="2021-01" db="EMBL/GenBank/DDBJ databases">
        <title>Whole genome shotgun sequence of Planotetraspora silvatica NBRC 100141.</title>
        <authorList>
            <person name="Komaki H."/>
            <person name="Tamura T."/>
        </authorList>
    </citation>
    <scope>NUCLEOTIDE SEQUENCE</scope>
    <source>
        <strain evidence="4">NBRC 100141</strain>
    </source>
</reference>
<dbReference type="InterPro" id="IPR036291">
    <property type="entry name" value="NAD(P)-bd_dom_sf"/>
</dbReference>
<feature type="domain" description="Ketoreductase" evidence="3">
    <location>
        <begin position="13"/>
        <end position="193"/>
    </location>
</feature>
<dbReference type="GO" id="GO:0016614">
    <property type="term" value="F:oxidoreductase activity, acting on CH-OH group of donors"/>
    <property type="evidence" value="ECO:0007669"/>
    <property type="project" value="UniProtKB-ARBA"/>
</dbReference>
<evidence type="ECO:0000313" key="5">
    <source>
        <dbReference type="Proteomes" id="UP000644610"/>
    </source>
</evidence>
<evidence type="ECO:0000256" key="2">
    <source>
        <dbReference type="ARBA" id="ARBA00023002"/>
    </source>
</evidence>
<dbReference type="InterPro" id="IPR057326">
    <property type="entry name" value="KR_dom"/>
</dbReference>
<dbReference type="PRINTS" id="PR00080">
    <property type="entry name" value="SDRFAMILY"/>
</dbReference>
<dbReference type="InterPro" id="IPR020904">
    <property type="entry name" value="Sc_DH/Rdtase_CS"/>
</dbReference>
<dbReference type="Pfam" id="PF13561">
    <property type="entry name" value="adh_short_C2"/>
    <property type="match status" value="1"/>
</dbReference>
<organism evidence="4 5">
    <name type="scientific">Planotetraspora silvatica</name>
    <dbReference type="NCBI Taxonomy" id="234614"/>
    <lineage>
        <taxon>Bacteria</taxon>
        <taxon>Bacillati</taxon>
        <taxon>Actinomycetota</taxon>
        <taxon>Actinomycetes</taxon>
        <taxon>Streptosporangiales</taxon>
        <taxon>Streptosporangiaceae</taxon>
        <taxon>Planotetraspora</taxon>
    </lineage>
</organism>
<dbReference type="PANTHER" id="PTHR48107:SF7">
    <property type="entry name" value="RE15974P"/>
    <property type="match status" value="1"/>
</dbReference>
<keyword evidence="2" id="KW-0560">Oxidoreductase</keyword>
<evidence type="ECO:0000256" key="1">
    <source>
        <dbReference type="ARBA" id="ARBA00006484"/>
    </source>
</evidence>
<dbReference type="PROSITE" id="PS00061">
    <property type="entry name" value="ADH_SHORT"/>
    <property type="match status" value="1"/>
</dbReference>